<evidence type="ECO:0000256" key="1">
    <source>
        <dbReference type="ARBA" id="ARBA00007174"/>
    </source>
</evidence>
<dbReference type="FunFam" id="2.170.150.20:FF:000001">
    <property type="entry name" value="Peptide methionine sulfoxide reductase MsrB"/>
    <property type="match status" value="1"/>
</dbReference>
<feature type="binding site" evidence="6">
    <location>
        <position position="44"/>
    </location>
    <ligand>
        <name>Zn(2+)</name>
        <dbReference type="ChEBI" id="CHEBI:29105"/>
    </ligand>
</feature>
<dbReference type="Proteomes" id="UP000228503">
    <property type="component" value="Unassembled WGS sequence"/>
</dbReference>
<dbReference type="EC" id="1.8.4.12" evidence="6"/>
<keyword evidence="3 6" id="KW-0862">Zinc</keyword>
<dbReference type="PANTHER" id="PTHR10173:SF52">
    <property type="entry name" value="METHIONINE-R-SULFOXIDE REDUCTASE B1"/>
    <property type="match status" value="1"/>
</dbReference>
<dbReference type="GO" id="GO:0033743">
    <property type="term" value="F:peptide-methionine (R)-S-oxide reductase activity"/>
    <property type="evidence" value="ECO:0007669"/>
    <property type="project" value="UniProtKB-UniRule"/>
</dbReference>
<dbReference type="Pfam" id="PF01641">
    <property type="entry name" value="SelR"/>
    <property type="match status" value="1"/>
</dbReference>
<feature type="binding site" evidence="6">
    <location>
        <position position="93"/>
    </location>
    <ligand>
        <name>Zn(2+)</name>
        <dbReference type="ChEBI" id="CHEBI:29105"/>
    </ligand>
</feature>
<feature type="active site" description="Nucleophile" evidence="6">
    <location>
        <position position="117"/>
    </location>
</feature>
<gene>
    <name evidence="6 8" type="primary">msrB</name>
    <name evidence="8" type="ORF">COY16_01850</name>
</gene>
<organism evidence="8 9">
    <name type="scientific">Candidatus Roizmanbacteria bacterium CG_4_10_14_0_2_um_filter_39_13</name>
    <dbReference type="NCBI Taxonomy" id="1974825"/>
    <lineage>
        <taxon>Bacteria</taxon>
        <taxon>Candidatus Roizmaniibacteriota</taxon>
    </lineage>
</organism>
<dbReference type="GO" id="GO:0030091">
    <property type="term" value="P:protein repair"/>
    <property type="evidence" value="ECO:0007669"/>
    <property type="project" value="InterPro"/>
</dbReference>
<evidence type="ECO:0000256" key="5">
    <source>
        <dbReference type="ARBA" id="ARBA00048488"/>
    </source>
</evidence>
<feature type="domain" description="MsrB" evidence="7">
    <location>
        <begin position="5"/>
        <end position="128"/>
    </location>
</feature>
<dbReference type="InterPro" id="IPR011057">
    <property type="entry name" value="Mss4-like_sf"/>
</dbReference>
<evidence type="ECO:0000313" key="8">
    <source>
        <dbReference type="EMBL" id="PIZ63474.1"/>
    </source>
</evidence>
<dbReference type="AlphaFoldDB" id="A0A2M7U080"/>
<sequence length="129" mass="14505">MKKTNDQWKQVLDPEVYRVTREKGTESPFSGELLHNNKTGVYTCSNCNAELFLSNAKFDSGCGWPSFYQPTTANSVEYHKDISLGMSRTEITCKNCGAHLGHVFPDGPQDKTGKRYCVNSLSLQFTENK</sequence>
<comment type="cofactor">
    <cofactor evidence="6">
        <name>Zn(2+)</name>
        <dbReference type="ChEBI" id="CHEBI:29105"/>
    </cofactor>
    <text evidence="6">Binds 1 zinc ion per subunit. The zinc ion is important for the structural integrity of the protein.</text>
</comment>
<comment type="caution">
    <text evidence="8">The sequence shown here is derived from an EMBL/GenBank/DDBJ whole genome shotgun (WGS) entry which is preliminary data.</text>
</comment>
<comment type="similarity">
    <text evidence="1 6">Belongs to the MsrB Met sulfoxide reductase family.</text>
</comment>
<evidence type="ECO:0000259" key="7">
    <source>
        <dbReference type="PROSITE" id="PS51790"/>
    </source>
</evidence>
<evidence type="ECO:0000256" key="4">
    <source>
        <dbReference type="ARBA" id="ARBA00023002"/>
    </source>
</evidence>
<dbReference type="GO" id="GO:0008270">
    <property type="term" value="F:zinc ion binding"/>
    <property type="evidence" value="ECO:0007669"/>
    <property type="project" value="UniProtKB-UniRule"/>
</dbReference>
<feature type="binding site" evidence="6">
    <location>
        <position position="96"/>
    </location>
    <ligand>
        <name>Zn(2+)</name>
        <dbReference type="ChEBI" id="CHEBI:29105"/>
    </ligand>
</feature>
<dbReference type="GO" id="GO:0006979">
    <property type="term" value="P:response to oxidative stress"/>
    <property type="evidence" value="ECO:0007669"/>
    <property type="project" value="InterPro"/>
</dbReference>
<keyword evidence="4 6" id="KW-0560">Oxidoreductase</keyword>
<dbReference type="PANTHER" id="PTHR10173">
    <property type="entry name" value="METHIONINE SULFOXIDE REDUCTASE"/>
    <property type="match status" value="1"/>
</dbReference>
<comment type="catalytic activity">
    <reaction evidence="5 6">
        <text>L-methionyl-[protein] + [thioredoxin]-disulfide + H2O = L-methionyl-(R)-S-oxide-[protein] + [thioredoxin]-dithiol</text>
        <dbReference type="Rhea" id="RHEA:24164"/>
        <dbReference type="Rhea" id="RHEA-COMP:10698"/>
        <dbReference type="Rhea" id="RHEA-COMP:10700"/>
        <dbReference type="Rhea" id="RHEA-COMP:12313"/>
        <dbReference type="Rhea" id="RHEA-COMP:12314"/>
        <dbReference type="ChEBI" id="CHEBI:15377"/>
        <dbReference type="ChEBI" id="CHEBI:16044"/>
        <dbReference type="ChEBI" id="CHEBI:29950"/>
        <dbReference type="ChEBI" id="CHEBI:45764"/>
        <dbReference type="ChEBI" id="CHEBI:50058"/>
        <dbReference type="EC" id="1.8.4.12"/>
    </reaction>
</comment>
<name>A0A2M7U080_9BACT</name>
<evidence type="ECO:0000256" key="3">
    <source>
        <dbReference type="ARBA" id="ARBA00022833"/>
    </source>
</evidence>
<dbReference type="PROSITE" id="PS51790">
    <property type="entry name" value="MSRB"/>
    <property type="match status" value="1"/>
</dbReference>
<evidence type="ECO:0000256" key="2">
    <source>
        <dbReference type="ARBA" id="ARBA00022723"/>
    </source>
</evidence>
<dbReference type="GO" id="GO:0005737">
    <property type="term" value="C:cytoplasm"/>
    <property type="evidence" value="ECO:0007669"/>
    <property type="project" value="TreeGrafter"/>
</dbReference>
<feature type="binding site" evidence="6">
    <location>
        <position position="47"/>
    </location>
    <ligand>
        <name>Zn(2+)</name>
        <dbReference type="ChEBI" id="CHEBI:29105"/>
    </ligand>
</feature>
<dbReference type="InterPro" id="IPR028427">
    <property type="entry name" value="Met_Sox_Rdtase_MsrB"/>
</dbReference>
<protein>
    <recommendedName>
        <fullName evidence="6">Peptide methionine sulfoxide reductase MsrB</fullName>
        <ecNumber evidence="6">1.8.4.12</ecNumber>
    </recommendedName>
    <alternativeName>
        <fullName evidence="6">Peptide-methionine (R)-S-oxide reductase</fullName>
    </alternativeName>
</protein>
<accession>A0A2M7U080</accession>
<evidence type="ECO:0000256" key="6">
    <source>
        <dbReference type="HAMAP-Rule" id="MF_01400"/>
    </source>
</evidence>
<keyword evidence="2 6" id="KW-0479">Metal-binding</keyword>
<dbReference type="EMBL" id="PFOB01000020">
    <property type="protein sequence ID" value="PIZ63474.1"/>
    <property type="molecule type" value="Genomic_DNA"/>
</dbReference>
<reference evidence="9" key="1">
    <citation type="submission" date="2017-09" db="EMBL/GenBank/DDBJ databases">
        <title>Depth-based differentiation of microbial function through sediment-hosted aquifers and enrichment of novel symbionts in the deep terrestrial subsurface.</title>
        <authorList>
            <person name="Probst A.J."/>
            <person name="Ladd B."/>
            <person name="Jarett J.K."/>
            <person name="Geller-Mcgrath D.E."/>
            <person name="Sieber C.M.K."/>
            <person name="Emerson J.B."/>
            <person name="Anantharaman K."/>
            <person name="Thomas B.C."/>
            <person name="Malmstrom R."/>
            <person name="Stieglmeier M."/>
            <person name="Klingl A."/>
            <person name="Woyke T."/>
            <person name="Ryan C.M."/>
            <person name="Banfield J.F."/>
        </authorList>
    </citation>
    <scope>NUCLEOTIDE SEQUENCE [LARGE SCALE GENOMIC DNA]</scope>
</reference>
<proteinExistence type="inferred from homology"/>
<dbReference type="NCBIfam" id="TIGR00357">
    <property type="entry name" value="peptide-methionine (R)-S-oxide reductase MsrB"/>
    <property type="match status" value="1"/>
</dbReference>
<dbReference type="SUPFAM" id="SSF51316">
    <property type="entry name" value="Mss4-like"/>
    <property type="match status" value="1"/>
</dbReference>
<dbReference type="Gene3D" id="2.170.150.20">
    <property type="entry name" value="Peptide methionine sulfoxide reductase"/>
    <property type="match status" value="1"/>
</dbReference>
<dbReference type="HAMAP" id="MF_01400">
    <property type="entry name" value="MsrB"/>
    <property type="match status" value="1"/>
</dbReference>
<evidence type="ECO:0000313" key="9">
    <source>
        <dbReference type="Proteomes" id="UP000228503"/>
    </source>
</evidence>
<dbReference type="InterPro" id="IPR002579">
    <property type="entry name" value="Met_Sox_Rdtase_MsrB_dom"/>
</dbReference>